<feature type="non-terminal residue" evidence="1">
    <location>
        <position position="88"/>
    </location>
</feature>
<comment type="caution">
    <text evidence="1">The sequence shown here is derived from an EMBL/GenBank/DDBJ whole genome shotgun (WGS) entry which is preliminary data.</text>
</comment>
<sequence length="88" mass="10113">SDRTSFTLNIRLSAKAASLHPALKDLHRRIVSIRREREDEGRLQQMVCISIPVRNRKDAVIEYISNAISPVVKEVSVQNLRSLEELKF</sequence>
<name>A0AAN4ZKQ0_9BILA</name>
<dbReference type="EMBL" id="BTRK01000003">
    <property type="protein sequence ID" value="GMR39987.1"/>
    <property type="molecule type" value="Genomic_DNA"/>
</dbReference>
<gene>
    <name evidence="1" type="ORF">PMAYCL1PPCAC_10182</name>
</gene>
<evidence type="ECO:0000313" key="1">
    <source>
        <dbReference type="EMBL" id="GMR39987.1"/>
    </source>
</evidence>
<keyword evidence="2" id="KW-1185">Reference proteome</keyword>
<dbReference type="AlphaFoldDB" id="A0AAN4ZKQ0"/>
<proteinExistence type="predicted"/>
<accession>A0AAN4ZKQ0</accession>
<reference evidence="2" key="1">
    <citation type="submission" date="2022-10" db="EMBL/GenBank/DDBJ databases">
        <title>Genome assembly of Pristionchus species.</title>
        <authorList>
            <person name="Yoshida K."/>
            <person name="Sommer R.J."/>
        </authorList>
    </citation>
    <scope>NUCLEOTIDE SEQUENCE [LARGE SCALE GENOMIC DNA]</scope>
    <source>
        <strain evidence="2">RS5460</strain>
    </source>
</reference>
<feature type="non-terminal residue" evidence="1">
    <location>
        <position position="1"/>
    </location>
</feature>
<dbReference type="Proteomes" id="UP001328107">
    <property type="component" value="Unassembled WGS sequence"/>
</dbReference>
<evidence type="ECO:0000313" key="2">
    <source>
        <dbReference type="Proteomes" id="UP001328107"/>
    </source>
</evidence>
<organism evidence="1 2">
    <name type="scientific">Pristionchus mayeri</name>
    <dbReference type="NCBI Taxonomy" id="1317129"/>
    <lineage>
        <taxon>Eukaryota</taxon>
        <taxon>Metazoa</taxon>
        <taxon>Ecdysozoa</taxon>
        <taxon>Nematoda</taxon>
        <taxon>Chromadorea</taxon>
        <taxon>Rhabditida</taxon>
        <taxon>Rhabditina</taxon>
        <taxon>Diplogasteromorpha</taxon>
        <taxon>Diplogasteroidea</taxon>
        <taxon>Neodiplogasteridae</taxon>
        <taxon>Pristionchus</taxon>
    </lineage>
</organism>
<protein>
    <submittedName>
        <fullName evidence="1">Uncharacterized protein</fullName>
    </submittedName>
</protein>